<dbReference type="OrthoDB" id="8959630at2759"/>
<keyword evidence="2" id="KW-0328">Glycosyltransferase</keyword>
<accession>A0A423TFP8</accession>
<reference evidence="10 11" key="2">
    <citation type="submission" date="2019-01" db="EMBL/GenBank/DDBJ databases">
        <title>The decoding of complex shrimp genome reveals the adaptation for benthos swimmer, frequently molting mechanism and breeding impact on genome.</title>
        <authorList>
            <person name="Sun Y."/>
            <person name="Gao Y."/>
            <person name="Yu Y."/>
        </authorList>
    </citation>
    <scope>NUCLEOTIDE SEQUENCE [LARGE SCALE GENOMIC DNA]</scope>
    <source>
        <tissue evidence="10">Muscle</tissue>
    </source>
</reference>
<dbReference type="STRING" id="6689.A0A423TFP8"/>
<evidence type="ECO:0000256" key="3">
    <source>
        <dbReference type="ARBA" id="ARBA00022679"/>
    </source>
</evidence>
<protein>
    <submittedName>
        <fullName evidence="10">Fringe</fullName>
    </submittedName>
</protein>
<keyword evidence="11" id="KW-1185">Reference proteome</keyword>
<dbReference type="GO" id="GO:0016757">
    <property type="term" value="F:glycosyltransferase activity"/>
    <property type="evidence" value="ECO:0007669"/>
    <property type="project" value="UniProtKB-KW"/>
</dbReference>
<proteinExistence type="predicted"/>
<feature type="compositionally biased region" description="Pro residues" evidence="8">
    <location>
        <begin position="159"/>
        <end position="198"/>
    </location>
</feature>
<keyword evidence="5" id="KW-0735">Signal-anchor</keyword>
<keyword evidence="3" id="KW-0808">Transferase</keyword>
<evidence type="ECO:0000256" key="1">
    <source>
        <dbReference type="ARBA" id="ARBA00004606"/>
    </source>
</evidence>
<feature type="region of interest" description="Disordered" evidence="8">
    <location>
        <begin position="84"/>
        <end position="198"/>
    </location>
</feature>
<evidence type="ECO:0000256" key="2">
    <source>
        <dbReference type="ARBA" id="ARBA00022676"/>
    </source>
</evidence>
<sequence>QRISFWFATGGAGFCISRSLGLKMMPVAGGGKFVSVGDKIRLPDDVTIGYVVEHVLRRKLTVLDEFHSHLESMKLLNTDNLASQQFTPTHPRSSLPHHQQFTPHPPLIHPQLTRPPPTTPPTNHPTPTPTPATLHQFTIHNHNHPHLSASTSTPQQSPQNPPPPIHPPTSTPHPCHPSPTTPLHPPPIHPPTTPNPSPIHPTFLSIHCRLFGDAPYCPK</sequence>
<evidence type="ECO:0000256" key="7">
    <source>
        <dbReference type="ARBA" id="ARBA00023136"/>
    </source>
</evidence>
<dbReference type="GO" id="GO:0016020">
    <property type="term" value="C:membrane"/>
    <property type="evidence" value="ECO:0007669"/>
    <property type="project" value="UniProtKB-SubCell"/>
</dbReference>
<evidence type="ECO:0000313" key="10">
    <source>
        <dbReference type="EMBL" id="ROT75314.1"/>
    </source>
</evidence>
<evidence type="ECO:0000256" key="5">
    <source>
        <dbReference type="ARBA" id="ARBA00022968"/>
    </source>
</evidence>
<dbReference type="EMBL" id="QCYY01001787">
    <property type="protein sequence ID" value="ROT75314.1"/>
    <property type="molecule type" value="Genomic_DNA"/>
</dbReference>
<evidence type="ECO:0000256" key="6">
    <source>
        <dbReference type="ARBA" id="ARBA00022989"/>
    </source>
</evidence>
<dbReference type="Gene3D" id="3.90.550.50">
    <property type="match status" value="1"/>
</dbReference>
<comment type="subcellular location">
    <subcellularLocation>
        <location evidence="1">Membrane</location>
        <topology evidence="1">Single-pass type II membrane protein</topology>
    </subcellularLocation>
</comment>
<evidence type="ECO:0000313" key="11">
    <source>
        <dbReference type="Proteomes" id="UP000283509"/>
    </source>
</evidence>
<dbReference type="AlphaFoldDB" id="A0A423TFP8"/>
<reference evidence="10 11" key="1">
    <citation type="submission" date="2018-04" db="EMBL/GenBank/DDBJ databases">
        <authorList>
            <person name="Zhang X."/>
            <person name="Yuan J."/>
            <person name="Li F."/>
            <person name="Xiang J."/>
        </authorList>
    </citation>
    <scope>NUCLEOTIDE SEQUENCE [LARGE SCALE GENOMIC DNA]</scope>
    <source>
        <tissue evidence="10">Muscle</tissue>
    </source>
</reference>
<feature type="compositionally biased region" description="Pro residues" evidence="8">
    <location>
        <begin position="103"/>
        <end position="130"/>
    </location>
</feature>
<evidence type="ECO:0000259" key="9">
    <source>
        <dbReference type="Pfam" id="PF02434"/>
    </source>
</evidence>
<keyword evidence="7" id="KW-0472">Membrane</keyword>
<dbReference type="Proteomes" id="UP000283509">
    <property type="component" value="Unassembled WGS sequence"/>
</dbReference>
<name>A0A423TFP8_PENVA</name>
<feature type="non-terminal residue" evidence="10">
    <location>
        <position position="1"/>
    </location>
</feature>
<keyword evidence="6" id="KW-1133">Transmembrane helix</keyword>
<keyword evidence="4" id="KW-0812">Transmembrane</keyword>
<organism evidence="10 11">
    <name type="scientific">Penaeus vannamei</name>
    <name type="common">Whiteleg shrimp</name>
    <name type="synonym">Litopenaeus vannamei</name>
    <dbReference type="NCBI Taxonomy" id="6689"/>
    <lineage>
        <taxon>Eukaryota</taxon>
        <taxon>Metazoa</taxon>
        <taxon>Ecdysozoa</taxon>
        <taxon>Arthropoda</taxon>
        <taxon>Crustacea</taxon>
        <taxon>Multicrustacea</taxon>
        <taxon>Malacostraca</taxon>
        <taxon>Eumalacostraca</taxon>
        <taxon>Eucarida</taxon>
        <taxon>Decapoda</taxon>
        <taxon>Dendrobranchiata</taxon>
        <taxon>Penaeoidea</taxon>
        <taxon>Penaeidae</taxon>
        <taxon>Penaeus</taxon>
    </lineage>
</organism>
<feature type="compositionally biased region" description="Polar residues" evidence="8">
    <location>
        <begin position="84"/>
        <end position="102"/>
    </location>
</feature>
<evidence type="ECO:0000256" key="8">
    <source>
        <dbReference type="SAM" id="MobiDB-lite"/>
    </source>
</evidence>
<evidence type="ECO:0000256" key="4">
    <source>
        <dbReference type="ARBA" id="ARBA00022692"/>
    </source>
</evidence>
<comment type="caution">
    <text evidence="10">The sequence shown here is derived from an EMBL/GenBank/DDBJ whole genome shotgun (WGS) entry which is preliminary data.</text>
</comment>
<dbReference type="PRINTS" id="PR01217">
    <property type="entry name" value="PRICHEXTENSN"/>
</dbReference>
<dbReference type="InterPro" id="IPR003378">
    <property type="entry name" value="Fringe-like_glycosylTrfase"/>
</dbReference>
<gene>
    <name evidence="10" type="ORF">C7M84_006145</name>
</gene>
<feature type="domain" description="Fringe-like glycosyltransferase" evidence="9">
    <location>
        <begin position="2"/>
        <end position="85"/>
    </location>
</feature>
<dbReference type="Pfam" id="PF02434">
    <property type="entry name" value="Fringe"/>
    <property type="match status" value="1"/>
</dbReference>